<dbReference type="SUPFAM" id="SSF48317">
    <property type="entry name" value="Acid phosphatase/Vanadium-dependent haloperoxidase"/>
    <property type="match status" value="1"/>
</dbReference>
<dbReference type="InterPro" id="IPR000326">
    <property type="entry name" value="PAP2/HPO"/>
</dbReference>
<evidence type="ECO:0000313" key="3">
    <source>
        <dbReference type="EMBL" id="MBC9177245.1"/>
    </source>
</evidence>
<proteinExistence type="predicted"/>
<feature type="transmembrane region" description="Helical" evidence="1">
    <location>
        <begin position="120"/>
        <end position="141"/>
    </location>
</feature>
<dbReference type="EMBL" id="JACTUZ010000032">
    <property type="protein sequence ID" value="MBC9177245.1"/>
    <property type="molecule type" value="Genomic_DNA"/>
</dbReference>
<feature type="transmembrane region" description="Helical" evidence="1">
    <location>
        <begin position="161"/>
        <end position="183"/>
    </location>
</feature>
<reference evidence="3 4" key="1">
    <citation type="journal article" date="2009" name="Int. J. Syst. Evol. Microbiol.">
        <title>Transfer of Teichococcus ludipueritiae and Muricoccus roseus to the genus Roseomonas, as Roseomonas ludipueritiae comb. nov. and Roseomonas rosea comb. nov., respectively, and emended description of the genus Roseomonas.</title>
        <authorList>
            <person name="Sanchez-Porro C."/>
            <person name="Gallego V."/>
            <person name="Busse H.J."/>
            <person name="Kampfer P."/>
            <person name="Ventosa A."/>
        </authorList>
    </citation>
    <scope>NUCLEOTIDE SEQUENCE [LARGE SCALE GENOMIC DNA]</scope>
    <source>
        <strain evidence="3 4">DSM 14915</strain>
    </source>
</reference>
<accession>A0ABR7R663</accession>
<feature type="transmembrane region" description="Helical" evidence="1">
    <location>
        <begin position="25"/>
        <end position="47"/>
    </location>
</feature>
<gene>
    <name evidence="3" type="ORF">IBL25_09880</name>
</gene>
<name>A0ABR7R663_9PROT</name>
<organism evidence="3 4">
    <name type="scientific">Pseudoroseomonas ludipueritiae</name>
    <dbReference type="NCBI Taxonomy" id="198093"/>
    <lineage>
        <taxon>Bacteria</taxon>
        <taxon>Pseudomonadati</taxon>
        <taxon>Pseudomonadota</taxon>
        <taxon>Alphaproteobacteria</taxon>
        <taxon>Acetobacterales</taxon>
        <taxon>Acetobacteraceae</taxon>
        <taxon>Pseudoroseomonas</taxon>
    </lineage>
</organism>
<dbReference type="Proteomes" id="UP000603940">
    <property type="component" value="Unassembled WGS sequence"/>
</dbReference>
<dbReference type="InterPro" id="IPR036938">
    <property type="entry name" value="PAP2/HPO_sf"/>
</dbReference>
<dbReference type="SMART" id="SM00014">
    <property type="entry name" value="acidPPc"/>
    <property type="match status" value="1"/>
</dbReference>
<feature type="transmembrane region" description="Helical" evidence="1">
    <location>
        <begin position="190"/>
        <end position="212"/>
    </location>
</feature>
<keyword evidence="1" id="KW-0812">Transmembrane</keyword>
<sequence>MAFLGWRLRGLARAMPRGKLHWEQFSWAQFVLLAAVFACAGGLFAFVRLIDEVGEGDTHGFDQAVLMALRNPADPADPLGPFWLEIMFRDFTSLGSHAVLALICALASGYLLLQRKLLSAAMLVVSFGGGAALNSLLKLGFNRPRPDLVAHLVETFTASFPSGHAMLSAVCYLTLGTLLAGVARRRRDKVYILGTAVALMVLVGFSRVYLGVHWPTDVLAGWCLGAAWAMGCWLSLRGILLWRNRRAAARHG</sequence>
<dbReference type="RefSeq" id="WP_187778382.1">
    <property type="nucleotide sequence ID" value="NZ_JACTUZ010000032.1"/>
</dbReference>
<dbReference type="PANTHER" id="PTHR14969:SF13">
    <property type="entry name" value="AT30094P"/>
    <property type="match status" value="1"/>
</dbReference>
<feature type="transmembrane region" description="Helical" evidence="1">
    <location>
        <begin position="94"/>
        <end position="113"/>
    </location>
</feature>
<evidence type="ECO:0000259" key="2">
    <source>
        <dbReference type="SMART" id="SM00014"/>
    </source>
</evidence>
<feature type="domain" description="Phosphatidic acid phosphatase type 2/haloperoxidase" evidence="2">
    <location>
        <begin position="117"/>
        <end position="233"/>
    </location>
</feature>
<evidence type="ECO:0000256" key="1">
    <source>
        <dbReference type="SAM" id="Phobius"/>
    </source>
</evidence>
<protein>
    <submittedName>
        <fullName evidence="3">Phosphatase PAP2 family protein</fullName>
    </submittedName>
</protein>
<dbReference type="PANTHER" id="PTHR14969">
    <property type="entry name" value="SPHINGOSINE-1-PHOSPHATE PHOSPHOHYDROLASE"/>
    <property type="match status" value="1"/>
</dbReference>
<feature type="transmembrane region" description="Helical" evidence="1">
    <location>
        <begin position="218"/>
        <end position="236"/>
    </location>
</feature>
<dbReference type="Gene3D" id="1.20.144.10">
    <property type="entry name" value="Phosphatidic acid phosphatase type 2/haloperoxidase"/>
    <property type="match status" value="2"/>
</dbReference>
<keyword evidence="1" id="KW-0472">Membrane</keyword>
<keyword evidence="1" id="KW-1133">Transmembrane helix</keyword>
<comment type="caution">
    <text evidence="3">The sequence shown here is derived from an EMBL/GenBank/DDBJ whole genome shotgun (WGS) entry which is preliminary data.</text>
</comment>
<dbReference type="Pfam" id="PF01569">
    <property type="entry name" value="PAP2"/>
    <property type="match status" value="1"/>
</dbReference>
<evidence type="ECO:0000313" key="4">
    <source>
        <dbReference type="Proteomes" id="UP000603940"/>
    </source>
</evidence>
<dbReference type="CDD" id="cd03392">
    <property type="entry name" value="PAP2_like_2"/>
    <property type="match status" value="1"/>
</dbReference>
<keyword evidence="4" id="KW-1185">Reference proteome</keyword>